<dbReference type="Pfam" id="PF02397">
    <property type="entry name" value="Bac_transf"/>
    <property type="match status" value="1"/>
</dbReference>
<dbReference type="InterPro" id="IPR017475">
    <property type="entry name" value="EPS_sugar_tfrase"/>
</dbReference>
<dbReference type="GO" id="GO:0016780">
    <property type="term" value="F:phosphotransferase activity, for other substituted phosphate groups"/>
    <property type="evidence" value="ECO:0007669"/>
    <property type="project" value="TreeGrafter"/>
</dbReference>
<keyword evidence="7 9" id="KW-1133">Transmembrane helix</keyword>
<evidence type="ECO:0000256" key="4">
    <source>
        <dbReference type="ARBA" id="ARBA00022475"/>
    </source>
</evidence>
<feature type="transmembrane region" description="Helical" evidence="9">
    <location>
        <begin position="95"/>
        <end position="114"/>
    </location>
</feature>
<evidence type="ECO:0000256" key="6">
    <source>
        <dbReference type="ARBA" id="ARBA00022692"/>
    </source>
</evidence>
<evidence type="ECO:0000256" key="8">
    <source>
        <dbReference type="ARBA" id="ARBA00023136"/>
    </source>
</evidence>
<keyword evidence="5 11" id="KW-0808">Transferase</keyword>
<dbReference type="AlphaFoldDB" id="A0A844FXB4"/>
<dbReference type="Proteomes" id="UP000442619">
    <property type="component" value="Unassembled WGS sequence"/>
</dbReference>
<evidence type="ECO:0000256" key="7">
    <source>
        <dbReference type="ARBA" id="ARBA00022989"/>
    </source>
</evidence>
<accession>A0A844FXB4</accession>
<evidence type="ECO:0000256" key="2">
    <source>
        <dbReference type="ARBA" id="ARBA00004236"/>
    </source>
</evidence>
<evidence type="ECO:0000313" key="12">
    <source>
        <dbReference type="Proteomes" id="UP000442619"/>
    </source>
</evidence>
<evidence type="ECO:0000256" key="1">
    <source>
        <dbReference type="ARBA" id="ARBA00004141"/>
    </source>
</evidence>
<sequence>MRGILNMKRKLYAVILALLEAIIYYYIFIALDINLGILRQSLGLYLIYMLMCGHYSIKDALIWNEIKHVSKATAFYLITYIIILPTSMFQDKRRYLVFLAIIMYFITIFLSRTLRIVFRKFLVRNTLVIGTGKDALDYGRTLNNNRFAITRIVGFVDMNACSKFDQQFNNVVDLEKSHKLFNYEVFNYQNLRKIVKEKHIEQISIVEPDMDQRSFDIAMEDASQLVDHVKYMPEDNHMMNFSSSIRDFDGILIISASRRKPRAIDAVLKRMMDIFFSLIGCLFILPIAVVVKIMNLAHGDHAPIFYKQKRVGRYGRDLNVYKFRSMVPNAEEVLKDILAKDPERRAEWERSAKLEDDPRVTAAGKFLRKTSLDEFPQFINVLKGDMSLIGPRPVIPEELEWYGDRVTEFLSAKPGLTGYWASHGRSDVDYPERCDLELYYVHHQSIFLDLQIVLRTALGVIFGEGAR</sequence>
<reference evidence="11 12" key="1">
    <citation type="submission" date="2019-08" db="EMBL/GenBank/DDBJ databases">
        <title>In-depth cultivation of the pig gut microbiome towards novel bacterial diversity and tailored functional studies.</title>
        <authorList>
            <person name="Wylensek D."/>
            <person name="Hitch T.C.A."/>
            <person name="Clavel T."/>
        </authorList>
    </citation>
    <scope>NUCLEOTIDE SEQUENCE [LARGE SCALE GENOMIC DNA]</scope>
    <source>
        <strain evidence="11 12">CA-Schmier-601-WT-3</strain>
    </source>
</reference>
<feature type="domain" description="Bacterial sugar transferase" evidence="10">
    <location>
        <begin position="269"/>
        <end position="461"/>
    </location>
</feature>
<evidence type="ECO:0000259" key="10">
    <source>
        <dbReference type="Pfam" id="PF02397"/>
    </source>
</evidence>
<dbReference type="PANTHER" id="PTHR30576">
    <property type="entry name" value="COLANIC BIOSYNTHESIS UDP-GLUCOSE LIPID CARRIER TRANSFERASE"/>
    <property type="match status" value="1"/>
</dbReference>
<dbReference type="NCBIfam" id="TIGR03025">
    <property type="entry name" value="EPS_sugtrans"/>
    <property type="match status" value="1"/>
</dbReference>
<evidence type="ECO:0000256" key="9">
    <source>
        <dbReference type="SAM" id="Phobius"/>
    </source>
</evidence>
<protein>
    <submittedName>
        <fullName evidence="11">Exopolysaccharide biosynthesis polyprenyl glycosylphosphotransferase</fullName>
    </submittedName>
</protein>
<evidence type="ECO:0000256" key="3">
    <source>
        <dbReference type="ARBA" id="ARBA00006464"/>
    </source>
</evidence>
<dbReference type="PANTHER" id="PTHR30576:SF4">
    <property type="entry name" value="UNDECAPRENYL-PHOSPHATE GALACTOSE PHOSPHOTRANSFERASE"/>
    <property type="match status" value="1"/>
</dbReference>
<comment type="subcellular location">
    <subcellularLocation>
        <location evidence="2">Cell membrane</location>
    </subcellularLocation>
    <subcellularLocation>
        <location evidence="1">Membrane</location>
        <topology evidence="1">Multi-pass membrane protein</topology>
    </subcellularLocation>
</comment>
<comment type="similarity">
    <text evidence="3">Belongs to the bacterial sugar transferase family.</text>
</comment>
<keyword evidence="12" id="KW-1185">Reference proteome</keyword>
<feature type="transmembrane region" description="Helical" evidence="9">
    <location>
        <begin position="274"/>
        <end position="294"/>
    </location>
</feature>
<keyword evidence="8 9" id="KW-0472">Membrane</keyword>
<dbReference type="EMBL" id="VUNM01000044">
    <property type="protein sequence ID" value="MST90206.1"/>
    <property type="molecule type" value="Genomic_DNA"/>
</dbReference>
<keyword evidence="4" id="KW-1003">Cell membrane</keyword>
<dbReference type="GO" id="GO:0005886">
    <property type="term" value="C:plasma membrane"/>
    <property type="evidence" value="ECO:0007669"/>
    <property type="project" value="UniProtKB-SubCell"/>
</dbReference>
<comment type="caution">
    <text evidence="11">The sequence shown here is derived from an EMBL/GenBank/DDBJ whole genome shotgun (WGS) entry which is preliminary data.</text>
</comment>
<feature type="transmembrane region" description="Helical" evidence="9">
    <location>
        <begin position="12"/>
        <end position="31"/>
    </location>
</feature>
<gene>
    <name evidence="11" type="ORF">FYJ79_11640</name>
</gene>
<keyword evidence="6 9" id="KW-0812">Transmembrane</keyword>
<evidence type="ECO:0000313" key="11">
    <source>
        <dbReference type="EMBL" id="MST90206.1"/>
    </source>
</evidence>
<evidence type="ECO:0000256" key="5">
    <source>
        <dbReference type="ARBA" id="ARBA00022679"/>
    </source>
</evidence>
<feature type="transmembrane region" description="Helical" evidence="9">
    <location>
        <begin position="69"/>
        <end position="89"/>
    </location>
</feature>
<organism evidence="11 12">
    <name type="scientific">Sharpea porci</name>
    <dbReference type="NCBI Taxonomy" id="2652286"/>
    <lineage>
        <taxon>Bacteria</taxon>
        <taxon>Bacillati</taxon>
        <taxon>Bacillota</taxon>
        <taxon>Erysipelotrichia</taxon>
        <taxon>Erysipelotrichales</taxon>
        <taxon>Coprobacillaceae</taxon>
        <taxon>Sharpea</taxon>
    </lineage>
</organism>
<dbReference type="InterPro" id="IPR003362">
    <property type="entry name" value="Bact_transf"/>
</dbReference>
<proteinExistence type="inferred from homology"/>
<dbReference type="Gene3D" id="3.40.50.720">
    <property type="entry name" value="NAD(P)-binding Rossmann-like Domain"/>
    <property type="match status" value="1"/>
</dbReference>
<name>A0A844FXB4_9FIRM</name>
<feature type="transmembrane region" description="Helical" evidence="9">
    <location>
        <begin position="37"/>
        <end position="57"/>
    </location>
</feature>